<dbReference type="Proteomes" id="UP000466514">
    <property type="component" value="Chromosome"/>
</dbReference>
<dbReference type="AlphaFoldDB" id="A0A7I7MDJ3"/>
<name>A0A7I7MDJ3_9MYCO</name>
<evidence type="ECO:0000313" key="1">
    <source>
        <dbReference type="EMBL" id="BBX69593.1"/>
    </source>
</evidence>
<proteinExistence type="predicted"/>
<evidence type="ECO:0000313" key="2">
    <source>
        <dbReference type="Proteomes" id="UP000466514"/>
    </source>
</evidence>
<gene>
    <name evidence="1" type="ORF">MPSYJ_30540</name>
</gene>
<keyword evidence="2" id="KW-1185">Reference proteome</keyword>
<reference evidence="1 2" key="1">
    <citation type="journal article" date="2019" name="Emerg. Microbes Infect.">
        <title>Comprehensive subspecies identification of 175 nontuberculous mycobacteria species based on 7547 genomic profiles.</title>
        <authorList>
            <person name="Matsumoto Y."/>
            <person name="Kinjo T."/>
            <person name="Motooka D."/>
            <person name="Nabeya D."/>
            <person name="Jung N."/>
            <person name="Uechi K."/>
            <person name="Horii T."/>
            <person name="Iida T."/>
            <person name="Fujita J."/>
            <person name="Nakamura S."/>
        </authorList>
    </citation>
    <scope>NUCLEOTIDE SEQUENCE [LARGE SCALE GENOMIC DNA]</scope>
    <source>
        <strain evidence="1 2">JCM 13323</strain>
    </source>
</reference>
<dbReference type="RefSeq" id="WP_163723043.1">
    <property type="nucleotide sequence ID" value="NZ_AP022574.1"/>
</dbReference>
<dbReference type="KEGG" id="mpsc:MPSYJ_30540"/>
<dbReference type="EMBL" id="AP022574">
    <property type="protein sequence ID" value="BBX69593.1"/>
    <property type="molecule type" value="Genomic_DNA"/>
</dbReference>
<organism evidence="1 2">
    <name type="scientific">Mycolicibacterium psychrotolerans</name>
    <dbReference type="NCBI Taxonomy" id="216929"/>
    <lineage>
        <taxon>Bacteria</taxon>
        <taxon>Bacillati</taxon>
        <taxon>Actinomycetota</taxon>
        <taxon>Actinomycetes</taxon>
        <taxon>Mycobacteriales</taxon>
        <taxon>Mycobacteriaceae</taxon>
        <taxon>Mycolicibacterium</taxon>
    </lineage>
</organism>
<sequence length="67" mass="6907">MADDDVQDQITEASEAAKLAILRRIEKLASGTNSGSTLQSLGYAYALVVGAAHGYLPGGPTDVNVSK</sequence>
<accession>A0A7I7MDJ3</accession>
<protein>
    <submittedName>
        <fullName evidence="1">Uncharacterized protein</fullName>
    </submittedName>
</protein>